<evidence type="ECO:0000256" key="1">
    <source>
        <dbReference type="SAM" id="MobiDB-lite"/>
    </source>
</evidence>
<feature type="transmembrane region" description="Helical" evidence="2">
    <location>
        <begin position="21"/>
        <end position="45"/>
    </location>
</feature>
<keyword evidence="2" id="KW-1133">Transmembrane helix</keyword>
<name>U5E532_NOCAS</name>
<feature type="compositionally biased region" description="Pro residues" evidence="1">
    <location>
        <begin position="77"/>
        <end position="86"/>
    </location>
</feature>
<dbReference type="GeneID" id="91514706"/>
<keyword evidence="2" id="KW-0472">Membrane</keyword>
<organism evidence="3 4">
    <name type="scientific">Nocardia asteroides NBRC 15531</name>
    <dbReference type="NCBI Taxonomy" id="1110697"/>
    <lineage>
        <taxon>Bacteria</taxon>
        <taxon>Bacillati</taxon>
        <taxon>Actinomycetota</taxon>
        <taxon>Actinomycetes</taxon>
        <taxon>Mycobacteriales</taxon>
        <taxon>Nocardiaceae</taxon>
        <taxon>Nocardia</taxon>
    </lineage>
</organism>
<dbReference type="EMBL" id="BAFO02000025">
    <property type="protein sequence ID" value="GAD84707.1"/>
    <property type="molecule type" value="Genomic_DNA"/>
</dbReference>
<dbReference type="Proteomes" id="UP000017048">
    <property type="component" value="Unassembled WGS sequence"/>
</dbReference>
<protein>
    <submittedName>
        <fullName evidence="3">Uncharacterized protein</fullName>
    </submittedName>
</protein>
<gene>
    <name evidence="3" type="ORF">NCAST_25_01270</name>
</gene>
<sequence length="93" mass="9783">MSRRRARPGRYRSLHVHGYRSASVTPILLALGGLVGGVFLLLVILTVTHMDSPDDQGDAPTSTGGVVQTTAAAEPLRPAPTAPPSCYPFQPSC</sequence>
<dbReference type="eggNOG" id="ENOG5032CFT">
    <property type="taxonomic scope" value="Bacteria"/>
</dbReference>
<dbReference type="AlphaFoldDB" id="U5E532"/>
<dbReference type="RefSeq" id="WP_019044600.1">
    <property type="nucleotide sequence ID" value="NZ_BAFO02000025.1"/>
</dbReference>
<evidence type="ECO:0000256" key="2">
    <source>
        <dbReference type="SAM" id="Phobius"/>
    </source>
</evidence>
<evidence type="ECO:0000313" key="3">
    <source>
        <dbReference type="EMBL" id="GAD84707.1"/>
    </source>
</evidence>
<accession>U5E532</accession>
<dbReference type="STRING" id="1824.SAMN05444423_112121"/>
<feature type="region of interest" description="Disordered" evidence="1">
    <location>
        <begin position="52"/>
        <end position="93"/>
    </location>
</feature>
<feature type="compositionally biased region" description="Polar residues" evidence="1">
    <location>
        <begin position="59"/>
        <end position="71"/>
    </location>
</feature>
<keyword evidence="2" id="KW-0812">Transmembrane</keyword>
<keyword evidence="4" id="KW-1185">Reference proteome</keyword>
<reference evidence="3 4" key="1">
    <citation type="journal article" date="2014" name="BMC Genomics">
        <title>Genome based analysis of type-I polyketide synthase and nonribosomal peptide synthetase gene clusters in seven strains of five representative Nocardia species.</title>
        <authorList>
            <person name="Komaki H."/>
            <person name="Ichikawa N."/>
            <person name="Hosoyama A."/>
            <person name="Takahashi-Nakaguchi A."/>
            <person name="Matsuzawa T."/>
            <person name="Suzuki K."/>
            <person name="Fujita N."/>
            <person name="Gonoi T."/>
        </authorList>
    </citation>
    <scope>NUCLEOTIDE SEQUENCE [LARGE SCALE GENOMIC DNA]</scope>
    <source>
        <strain evidence="3 4">NBRC 15531</strain>
    </source>
</reference>
<evidence type="ECO:0000313" key="4">
    <source>
        <dbReference type="Proteomes" id="UP000017048"/>
    </source>
</evidence>
<comment type="caution">
    <text evidence="3">The sequence shown here is derived from an EMBL/GenBank/DDBJ whole genome shotgun (WGS) entry which is preliminary data.</text>
</comment>
<proteinExistence type="predicted"/>